<accession>A0ABV3LLZ7</accession>
<name>A0ABV3LLZ7_9ACTN</name>
<evidence type="ECO:0000256" key="3">
    <source>
        <dbReference type="ARBA" id="ARBA00022801"/>
    </source>
</evidence>
<keyword evidence="2" id="KW-0645">Protease</keyword>
<dbReference type="EMBL" id="JBEYRS010000001">
    <property type="protein sequence ID" value="MEW2360494.1"/>
    <property type="molecule type" value="Genomic_DNA"/>
</dbReference>
<comment type="caution">
    <text evidence="8">The sequence shown here is derived from an EMBL/GenBank/DDBJ whole genome shotgun (WGS) entry which is preliminary data.</text>
</comment>
<feature type="region of interest" description="Disordered" evidence="6">
    <location>
        <begin position="324"/>
        <end position="371"/>
    </location>
</feature>
<feature type="region of interest" description="Disordered" evidence="6">
    <location>
        <begin position="1"/>
        <end position="20"/>
    </location>
</feature>
<comment type="similarity">
    <text evidence="1">Belongs to the peptidase C40 family.</text>
</comment>
<dbReference type="InterPro" id="IPR000064">
    <property type="entry name" value="NLP_P60_dom"/>
</dbReference>
<dbReference type="PROSITE" id="PS51935">
    <property type="entry name" value="NLPC_P60"/>
    <property type="match status" value="1"/>
</dbReference>
<gene>
    <name evidence="8" type="ORF">AB0887_00770</name>
</gene>
<proteinExistence type="inferred from homology"/>
<feature type="domain" description="NlpC/P60" evidence="7">
    <location>
        <begin position="216"/>
        <end position="337"/>
    </location>
</feature>
<dbReference type="SUPFAM" id="SSF54001">
    <property type="entry name" value="Cysteine proteinases"/>
    <property type="match status" value="1"/>
</dbReference>
<evidence type="ECO:0000313" key="9">
    <source>
        <dbReference type="Proteomes" id="UP001553843"/>
    </source>
</evidence>
<dbReference type="InterPro" id="IPR051794">
    <property type="entry name" value="PG_Endopeptidase_C40"/>
</dbReference>
<dbReference type="Gene3D" id="3.90.1720.10">
    <property type="entry name" value="endopeptidase domain like (from Nostoc punctiforme)"/>
    <property type="match status" value="1"/>
</dbReference>
<evidence type="ECO:0000256" key="4">
    <source>
        <dbReference type="ARBA" id="ARBA00022807"/>
    </source>
</evidence>
<feature type="compositionally biased region" description="Low complexity" evidence="6">
    <location>
        <begin position="352"/>
        <end position="362"/>
    </location>
</feature>
<feature type="coiled-coil region" evidence="5">
    <location>
        <begin position="26"/>
        <end position="77"/>
    </location>
</feature>
<dbReference type="Pfam" id="PF00877">
    <property type="entry name" value="NLPC_P60"/>
    <property type="match status" value="1"/>
</dbReference>
<evidence type="ECO:0000256" key="1">
    <source>
        <dbReference type="ARBA" id="ARBA00007074"/>
    </source>
</evidence>
<dbReference type="Proteomes" id="UP001553843">
    <property type="component" value="Unassembled WGS sequence"/>
</dbReference>
<keyword evidence="9" id="KW-1185">Reference proteome</keyword>
<evidence type="ECO:0000259" key="7">
    <source>
        <dbReference type="PROSITE" id="PS51935"/>
    </source>
</evidence>
<reference evidence="8 9" key="1">
    <citation type="submission" date="2024-06" db="EMBL/GenBank/DDBJ databases">
        <title>The Natural Products Discovery Center: Release of the First 8490 Sequenced Strains for Exploring Actinobacteria Biosynthetic Diversity.</title>
        <authorList>
            <person name="Kalkreuter E."/>
            <person name="Kautsar S.A."/>
            <person name="Yang D."/>
            <person name="Bader C.D."/>
            <person name="Teijaro C.N."/>
            <person name="Fluegel L."/>
            <person name="Davis C.M."/>
            <person name="Simpson J.R."/>
            <person name="Lauterbach L."/>
            <person name="Steele A.D."/>
            <person name="Gui C."/>
            <person name="Meng S."/>
            <person name="Li G."/>
            <person name="Viehrig K."/>
            <person name="Ye F."/>
            <person name="Su P."/>
            <person name="Kiefer A.F."/>
            <person name="Nichols A."/>
            <person name="Cepeda A.J."/>
            <person name="Yan W."/>
            <person name="Fan B."/>
            <person name="Jiang Y."/>
            <person name="Adhikari A."/>
            <person name="Zheng C.-J."/>
            <person name="Schuster L."/>
            <person name="Cowan T.M."/>
            <person name="Smanski M.J."/>
            <person name="Chevrette M.G."/>
            <person name="De Carvalho L.P.S."/>
            <person name="Shen B."/>
        </authorList>
    </citation>
    <scope>NUCLEOTIDE SEQUENCE [LARGE SCALE GENOMIC DNA]</scope>
    <source>
        <strain evidence="8 9">NPDC047833</strain>
    </source>
</reference>
<organism evidence="8 9">
    <name type="scientific">Streptomyces huasconensis</name>
    <dbReference type="NCBI Taxonomy" id="1854574"/>
    <lineage>
        <taxon>Bacteria</taxon>
        <taxon>Bacillati</taxon>
        <taxon>Actinomycetota</taxon>
        <taxon>Actinomycetes</taxon>
        <taxon>Kitasatosporales</taxon>
        <taxon>Streptomycetaceae</taxon>
        <taxon>Streptomyces</taxon>
    </lineage>
</organism>
<protein>
    <submittedName>
        <fullName evidence="8">NlpC/P60 family protein</fullName>
    </submittedName>
</protein>
<dbReference type="PANTHER" id="PTHR47359">
    <property type="entry name" value="PEPTIDOGLYCAN DL-ENDOPEPTIDASE CWLO"/>
    <property type="match status" value="1"/>
</dbReference>
<keyword evidence="5" id="KW-0175">Coiled coil</keyword>
<evidence type="ECO:0000256" key="5">
    <source>
        <dbReference type="SAM" id="Coils"/>
    </source>
</evidence>
<keyword evidence="3" id="KW-0378">Hydrolase</keyword>
<evidence type="ECO:0000256" key="2">
    <source>
        <dbReference type="ARBA" id="ARBA00022670"/>
    </source>
</evidence>
<dbReference type="PANTHER" id="PTHR47359:SF3">
    <property type="entry name" value="NLP_P60 DOMAIN-CONTAINING PROTEIN-RELATED"/>
    <property type="match status" value="1"/>
</dbReference>
<sequence>MGALCTPAPPAHAVPGPQGRSVSALLTDLQQRYRAAEEATETYNATEEKLKEQRARAAELNRRLNRARASLRDSRGDAGRFARQQYQGATGLSPYVRLLLARDPQHALDQGHVIQRVAAGRAATIQRLTGGERRAAELADAARRALAAQSALADRQKKQRDEVGGQLKEVHELLAALTPDQLAAVRAAEEAGTARAQEEFVASGALGGSPATRPPSRRGGKALDFAVRQIGLPYRWGAEGPDAYDCSGLTYEAWRHAGRAIPRTSQEQWAKLRRVPLSKLRPGDVVVYFPKATHVALYLGDGMVVQAPRPGARVKVSPIAANPVLGAVRPDPGSRPMRGYTPPKLPEGATSGSGSDLGYSGDQAPGATDSR</sequence>
<evidence type="ECO:0000256" key="6">
    <source>
        <dbReference type="SAM" id="MobiDB-lite"/>
    </source>
</evidence>
<dbReference type="InterPro" id="IPR038765">
    <property type="entry name" value="Papain-like_cys_pep_sf"/>
</dbReference>
<keyword evidence="4" id="KW-0788">Thiol protease</keyword>
<evidence type="ECO:0000313" key="8">
    <source>
        <dbReference type="EMBL" id="MEW2360494.1"/>
    </source>
</evidence>